<dbReference type="GO" id="GO:0005576">
    <property type="term" value="C:extracellular region"/>
    <property type="evidence" value="ECO:0007669"/>
    <property type="project" value="UniProtKB-SubCell"/>
</dbReference>
<comment type="caution">
    <text evidence="5">The sequence shown here is derived from an EMBL/GenBank/DDBJ whole genome shotgun (WGS) entry which is preliminary data.</text>
</comment>
<dbReference type="PANTHER" id="PTHR11306:SF68">
    <property type="entry name" value="NPC INTRACELLULAR CHOLESTEROL TRANSPORTER 2"/>
    <property type="match status" value="1"/>
</dbReference>
<dbReference type="GO" id="GO:0015918">
    <property type="term" value="P:sterol transport"/>
    <property type="evidence" value="ECO:0007669"/>
    <property type="project" value="InterPro"/>
</dbReference>
<evidence type="ECO:0000313" key="5">
    <source>
        <dbReference type="EMBL" id="KAK2567334.1"/>
    </source>
</evidence>
<dbReference type="InterPro" id="IPR014756">
    <property type="entry name" value="Ig_E-set"/>
</dbReference>
<comment type="similarity">
    <text evidence="2">Belongs to the NPC2 family.</text>
</comment>
<protein>
    <submittedName>
        <fullName evidence="5">NPC intracellular cholesterol transporter 2</fullName>
    </submittedName>
</protein>
<dbReference type="EMBL" id="JARQWQ010000014">
    <property type="protein sequence ID" value="KAK2567334.1"/>
    <property type="molecule type" value="Genomic_DNA"/>
</dbReference>
<accession>A0AAD9VAM6</accession>
<dbReference type="Proteomes" id="UP001249851">
    <property type="component" value="Unassembled WGS sequence"/>
</dbReference>
<keyword evidence="3" id="KW-0964">Secreted</keyword>
<sequence>MVATMASIKTMGLEVVTSLKVVVQGIIEGVPVPFPIPQPNGCEDHGLDCPLQPNKEYTFKATLPVKSFYPEIKLVVKWKLLDQNANSVFCFELPVQIVG</sequence>
<dbReference type="Gene3D" id="2.60.40.770">
    <property type="match status" value="1"/>
</dbReference>
<evidence type="ECO:0000256" key="3">
    <source>
        <dbReference type="ARBA" id="ARBA00022525"/>
    </source>
</evidence>
<keyword evidence="6" id="KW-1185">Reference proteome</keyword>
<comment type="subcellular location">
    <subcellularLocation>
        <location evidence="1">Secreted</location>
    </subcellularLocation>
</comment>
<dbReference type="FunFam" id="2.60.40.770:FF:000001">
    <property type="entry name" value="NPC intracellular cholesterol transporter 2"/>
    <property type="match status" value="1"/>
</dbReference>
<dbReference type="AlphaFoldDB" id="A0AAD9VAM6"/>
<name>A0AAD9VAM6_ACRCE</name>
<dbReference type="InterPro" id="IPR003172">
    <property type="entry name" value="ML_dom"/>
</dbReference>
<evidence type="ECO:0000313" key="6">
    <source>
        <dbReference type="Proteomes" id="UP001249851"/>
    </source>
</evidence>
<dbReference type="Pfam" id="PF02221">
    <property type="entry name" value="E1_DerP2_DerF2"/>
    <property type="match status" value="1"/>
</dbReference>
<reference evidence="5" key="2">
    <citation type="journal article" date="2023" name="Science">
        <title>Genomic signatures of disease resistance in endangered staghorn corals.</title>
        <authorList>
            <person name="Vollmer S.V."/>
            <person name="Selwyn J.D."/>
            <person name="Despard B.A."/>
            <person name="Roesel C.L."/>
        </authorList>
    </citation>
    <scope>NUCLEOTIDE SEQUENCE</scope>
    <source>
        <strain evidence="5">K2</strain>
    </source>
</reference>
<gene>
    <name evidence="5" type="ORF">P5673_008128</name>
</gene>
<feature type="domain" description="MD-2-related lipid-recognition" evidence="4">
    <location>
        <begin position="2"/>
        <end position="95"/>
    </location>
</feature>
<evidence type="ECO:0000256" key="1">
    <source>
        <dbReference type="ARBA" id="ARBA00004613"/>
    </source>
</evidence>
<proteinExistence type="inferred from homology"/>
<dbReference type="PANTHER" id="PTHR11306">
    <property type="entry name" value="NIEMANN PICK TYPE C2 PROTEIN NPC2-RELATED"/>
    <property type="match status" value="1"/>
</dbReference>
<evidence type="ECO:0000259" key="4">
    <source>
        <dbReference type="SMART" id="SM00737"/>
    </source>
</evidence>
<dbReference type="SMART" id="SM00737">
    <property type="entry name" value="ML"/>
    <property type="match status" value="1"/>
</dbReference>
<dbReference type="SUPFAM" id="SSF81296">
    <property type="entry name" value="E set domains"/>
    <property type="match status" value="1"/>
</dbReference>
<reference evidence="5" key="1">
    <citation type="journal article" date="2023" name="G3 (Bethesda)">
        <title>Whole genome assembly and annotation of the endangered Caribbean coral Acropora cervicornis.</title>
        <authorList>
            <person name="Selwyn J.D."/>
            <person name="Vollmer S.V."/>
        </authorList>
    </citation>
    <scope>NUCLEOTIDE SEQUENCE</scope>
    <source>
        <strain evidence="5">K2</strain>
    </source>
</reference>
<organism evidence="5 6">
    <name type="scientific">Acropora cervicornis</name>
    <name type="common">Staghorn coral</name>
    <dbReference type="NCBI Taxonomy" id="6130"/>
    <lineage>
        <taxon>Eukaryota</taxon>
        <taxon>Metazoa</taxon>
        <taxon>Cnidaria</taxon>
        <taxon>Anthozoa</taxon>
        <taxon>Hexacorallia</taxon>
        <taxon>Scleractinia</taxon>
        <taxon>Astrocoeniina</taxon>
        <taxon>Acroporidae</taxon>
        <taxon>Acropora</taxon>
    </lineage>
</organism>
<dbReference type="GO" id="GO:0032934">
    <property type="term" value="F:sterol binding"/>
    <property type="evidence" value="ECO:0007669"/>
    <property type="project" value="InterPro"/>
</dbReference>
<dbReference type="InterPro" id="IPR039670">
    <property type="entry name" value="NPC2-like"/>
</dbReference>
<evidence type="ECO:0000256" key="2">
    <source>
        <dbReference type="ARBA" id="ARBA00006370"/>
    </source>
</evidence>